<gene>
    <name evidence="1" type="ORF">LCMAC101_02420</name>
</gene>
<reference evidence="1" key="1">
    <citation type="journal article" date="2019" name="MBio">
        <title>Virus Genomes from Deep Sea Sediments Expand the Ocean Megavirome and Support Independent Origins of Viral Gigantism.</title>
        <authorList>
            <person name="Backstrom D."/>
            <person name="Yutin N."/>
            <person name="Jorgensen S.L."/>
            <person name="Dharamshi J."/>
            <person name="Homa F."/>
            <person name="Zaremba-Niedwiedzka K."/>
            <person name="Spang A."/>
            <person name="Wolf Y.I."/>
            <person name="Koonin E.V."/>
            <person name="Ettema T.J."/>
        </authorList>
    </citation>
    <scope>NUCLEOTIDE SEQUENCE</scope>
</reference>
<accession>A0A481YRU2</accession>
<dbReference type="EMBL" id="MK500327">
    <property type="protein sequence ID" value="QBK85647.1"/>
    <property type="molecule type" value="Genomic_DNA"/>
</dbReference>
<sequence>MNSVAGVFSTQEKATQHVKRLISGKSGDPWDIDVDVDDSICWSQRNDQTQTTEILSVMKWEVDC</sequence>
<name>A0A481YRU2_9VIRU</name>
<organism evidence="1">
    <name type="scientific">Marseillevirus LCMAC101</name>
    <dbReference type="NCBI Taxonomy" id="2506602"/>
    <lineage>
        <taxon>Viruses</taxon>
        <taxon>Varidnaviria</taxon>
        <taxon>Bamfordvirae</taxon>
        <taxon>Nucleocytoviricota</taxon>
        <taxon>Megaviricetes</taxon>
        <taxon>Pimascovirales</taxon>
        <taxon>Pimascovirales incertae sedis</taxon>
        <taxon>Marseilleviridae</taxon>
    </lineage>
</organism>
<evidence type="ECO:0000313" key="1">
    <source>
        <dbReference type="EMBL" id="QBK85647.1"/>
    </source>
</evidence>
<protein>
    <submittedName>
        <fullName evidence="1">Uncharacterized protein</fullName>
    </submittedName>
</protein>
<proteinExistence type="predicted"/>